<keyword evidence="2" id="KW-1185">Reference proteome</keyword>
<proteinExistence type="predicted"/>
<name>A0ABW6MG69_9ACTN</name>
<gene>
    <name evidence="1" type="ORF">ACFYNQ_39120</name>
</gene>
<accession>A0ABW6MG69</accession>
<evidence type="ECO:0000313" key="2">
    <source>
        <dbReference type="Proteomes" id="UP001601303"/>
    </source>
</evidence>
<dbReference type="RefSeq" id="WP_388113474.1">
    <property type="nucleotide sequence ID" value="NZ_JBIAHM010000016.1"/>
</dbReference>
<comment type="caution">
    <text evidence="1">The sequence shown here is derived from an EMBL/GenBank/DDBJ whole genome shotgun (WGS) entry which is preliminary data.</text>
</comment>
<organism evidence="1 2">
    <name type="scientific">Streptomyces hokutonensis</name>
    <dbReference type="NCBI Taxonomy" id="1306990"/>
    <lineage>
        <taxon>Bacteria</taxon>
        <taxon>Bacillati</taxon>
        <taxon>Actinomycetota</taxon>
        <taxon>Actinomycetes</taxon>
        <taxon>Kitasatosporales</taxon>
        <taxon>Streptomycetaceae</taxon>
        <taxon>Streptomyces</taxon>
    </lineage>
</organism>
<dbReference type="Proteomes" id="UP001601303">
    <property type="component" value="Unassembled WGS sequence"/>
</dbReference>
<reference evidence="1 2" key="1">
    <citation type="submission" date="2024-10" db="EMBL/GenBank/DDBJ databases">
        <title>The Natural Products Discovery Center: Release of the First 8490 Sequenced Strains for Exploring Actinobacteria Biosynthetic Diversity.</title>
        <authorList>
            <person name="Kalkreuter E."/>
            <person name="Kautsar S.A."/>
            <person name="Yang D."/>
            <person name="Bader C.D."/>
            <person name="Teijaro C.N."/>
            <person name="Fluegel L."/>
            <person name="Davis C.M."/>
            <person name="Simpson J.R."/>
            <person name="Lauterbach L."/>
            <person name="Steele A.D."/>
            <person name="Gui C."/>
            <person name="Meng S."/>
            <person name="Li G."/>
            <person name="Viehrig K."/>
            <person name="Ye F."/>
            <person name="Su P."/>
            <person name="Kiefer A.F."/>
            <person name="Nichols A."/>
            <person name="Cepeda A.J."/>
            <person name="Yan W."/>
            <person name="Fan B."/>
            <person name="Jiang Y."/>
            <person name="Adhikari A."/>
            <person name="Zheng C.-J."/>
            <person name="Schuster L."/>
            <person name="Cowan T.M."/>
            <person name="Smanski M.J."/>
            <person name="Chevrette M.G."/>
            <person name="De Carvalho L.P.S."/>
            <person name="Shen B."/>
        </authorList>
    </citation>
    <scope>NUCLEOTIDE SEQUENCE [LARGE SCALE GENOMIC DNA]</scope>
    <source>
        <strain evidence="1 2">NPDC006488</strain>
    </source>
</reference>
<dbReference type="EMBL" id="JBIAHM010000016">
    <property type="protein sequence ID" value="MFE9604542.1"/>
    <property type="molecule type" value="Genomic_DNA"/>
</dbReference>
<evidence type="ECO:0000313" key="1">
    <source>
        <dbReference type="EMBL" id="MFE9604542.1"/>
    </source>
</evidence>
<sequence>MSTSSAAEPAPVRGDQPLTLAVLRRLVGNTWARLPGTTLVVLSTDPEGNGFSPFSTYAHARYAPEPEADDLRGEVYPLESELARDAELRSLFPQVPDSAVAALVLYPLG</sequence>
<protein>
    <submittedName>
        <fullName evidence="1">Uncharacterized protein</fullName>
    </submittedName>
</protein>